<keyword evidence="1" id="KW-1185">Reference proteome</keyword>
<proteinExistence type="predicted"/>
<organism evidence="1 2">
    <name type="scientific">Heterorhabditis bacteriophora</name>
    <name type="common">Entomopathogenic nematode worm</name>
    <dbReference type="NCBI Taxonomy" id="37862"/>
    <lineage>
        <taxon>Eukaryota</taxon>
        <taxon>Metazoa</taxon>
        <taxon>Ecdysozoa</taxon>
        <taxon>Nematoda</taxon>
        <taxon>Chromadorea</taxon>
        <taxon>Rhabditida</taxon>
        <taxon>Rhabditina</taxon>
        <taxon>Rhabditomorpha</taxon>
        <taxon>Strongyloidea</taxon>
        <taxon>Heterorhabditidae</taxon>
        <taxon>Heterorhabditis</taxon>
    </lineage>
</organism>
<protein>
    <submittedName>
        <fullName evidence="2">FLYWCH-type domain-containing protein</fullName>
    </submittedName>
</protein>
<name>A0A1I7WEM1_HETBA</name>
<reference evidence="2" key="1">
    <citation type="submission" date="2016-11" db="UniProtKB">
        <authorList>
            <consortium name="WormBaseParasite"/>
        </authorList>
    </citation>
    <scope>IDENTIFICATION</scope>
</reference>
<evidence type="ECO:0000313" key="2">
    <source>
        <dbReference type="WBParaSite" id="Hba_03403"/>
    </source>
</evidence>
<accession>A0A1I7WEM1</accession>
<evidence type="ECO:0000313" key="1">
    <source>
        <dbReference type="Proteomes" id="UP000095283"/>
    </source>
</evidence>
<dbReference type="WBParaSite" id="Hba_03403">
    <property type="protein sequence ID" value="Hba_03403"/>
    <property type="gene ID" value="Hba_03403"/>
</dbReference>
<dbReference type="AlphaFoldDB" id="A0A1I7WEM1"/>
<dbReference type="Proteomes" id="UP000095283">
    <property type="component" value="Unplaced"/>
</dbReference>
<sequence length="86" mass="9957">MYNKERVIFEKMLAPGRLVLWKKKTVQSLCATRMIHKKLQCGSRWPCVDIQALIVGKEINVENCNHKNMYLPELGESQRYPGYSGS</sequence>